<dbReference type="KEGG" id="mym:A176_006601"/>
<feature type="compositionally biased region" description="Low complexity" evidence="1">
    <location>
        <begin position="221"/>
        <end position="232"/>
    </location>
</feature>
<evidence type="ECO:0000313" key="3">
    <source>
        <dbReference type="Proteomes" id="UP000009026"/>
    </source>
</evidence>
<sequence length="307" mass="32566">MTASLSPPDSLTQGVTSTNAAVPQIDGAVASILALAVPDGSELANLPADVNQARSDAALWTSTYRPLVLSSLQGVVDFSSTFDAAYEQLSPLSVRIAAGDSTAIAPFQAQLQQLQDATRATAQATAAVASQLVDYETKLDADIAILNGDQAQLQSMQSQYQQEAQVTSEEAAQVDEELREYEGKRALAVLQGQIVYAEFLHLIDMLTGESDELHSEEDSLNSEAYEASAEARSAGEASSEVAQYQTFLSGLFAGVSALDAGWNTLDANFTELLSSEDITTYGIFTPSLLQAVKADWDNLATQARGLL</sequence>
<dbReference type="SUPFAM" id="SSF58100">
    <property type="entry name" value="Bacterial hemolysins"/>
    <property type="match status" value="1"/>
</dbReference>
<dbReference type="AlphaFoldDB" id="A0A0H4X3D8"/>
<dbReference type="Pfam" id="PF05791">
    <property type="entry name" value="Bacillus_HBL"/>
    <property type="match status" value="1"/>
</dbReference>
<dbReference type="Proteomes" id="UP000009026">
    <property type="component" value="Chromosome"/>
</dbReference>
<dbReference type="InterPro" id="IPR008414">
    <property type="entry name" value="HBL"/>
</dbReference>
<organism evidence="2 3">
    <name type="scientific">Pseudomyxococcus hansupus</name>
    <dbReference type="NCBI Taxonomy" id="1297742"/>
    <lineage>
        <taxon>Bacteria</taxon>
        <taxon>Pseudomonadati</taxon>
        <taxon>Myxococcota</taxon>
        <taxon>Myxococcia</taxon>
        <taxon>Myxococcales</taxon>
        <taxon>Cystobacterineae</taxon>
        <taxon>Myxococcaceae</taxon>
        <taxon>Pseudomyxococcus</taxon>
    </lineage>
</organism>
<dbReference type="PANTHER" id="PTHR38443">
    <property type="match status" value="1"/>
</dbReference>
<dbReference type="RefSeq" id="WP_002636250.1">
    <property type="nucleotide sequence ID" value="NZ_CP012109.1"/>
</dbReference>
<dbReference type="GO" id="GO:0016020">
    <property type="term" value="C:membrane"/>
    <property type="evidence" value="ECO:0007669"/>
    <property type="project" value="InterPro"/>
</dbReference>
<protein>
    <submittedName>
        <fullName evidence="2">Uncharacterized protein</fullName>
    </submittedName>
</protein>
<dbReference type="Gene3D" id="1.20.1170.10">
    <property type="match status" value="1"/>
</dbReference>
<gene>
    <name evidence="2" type="ORF">A176_006601</name>
</gene>
<dbReference type="CDD" id="cd21116">
    <property type="entry name" value="ClyA-like"/>
    <property type="match status" value="1"/>
</dbReference>
<dbReference type="STRING" id="1297742.A176_006601"/>
<dbReference type="EMBL" id="CP012109">
    <property type="protein sequence ID" value="AKQ69689.1"/>
    <property type="molecule type" value="Genomic_DNA"/>
</dbReference>
<name>A0A0H4X3D8_9BACT</name>
<dbReference type="PATRIC" id="fig|1297742.4.peg.6691"/>
<reference evidence="2 3" key="1">
    <citation type="journal article" date="2016" name="PLoS ONE">
        <title>Complete Genome Sequence and Comparative Genomics of a Novel Myxobacterium Myxococcus hansupus.</title>
        <authorList>
            <person name="Sharma G."/>
            <person name="Narwani T."/>
            <person name="Subramanian S."/>
        </authorList>
    </citation>
    <scope>NUCLEOTIDE SEQUENCE [LARGE SCALE GENOMIC DNA]</scope>
    <source>
        <strain evidence="3">mixupus</strain>
    </source>
</reference>
<accession>A0A0H4X3D8</accession>
<evidence type="ECO:0000256" key="1">
    <source>
        <dbReference type="SAM" id="MobiDB-lite"/>
    </source>
</evidence>
<dbReference type="OrthoDB" id="9839092at2"/>
<keyword evidence="3" id="KW-1185">Reference proteome</keyword>
<dbReference type="PANTHER" id="PTHR38443:SF2">
    <property type="entry name" value="NON-HEMOLYTIC ENTEROTOXIN LYTIC COMPONENT L1"/>
    <property type="match status" value="1"/>
</dbReference>
<feature type="region of interest" description="Disordered" evidence="1">
    <location>
        <begin position="213"/>
        <end position="232"/>
    </location>
</feature>
<proteinExistence type="predicted"/>
<dbReference type="InterPro" id="IPR052785">
    <property type="entry name" value="Enterotoxin_cmpnt"/>
</dbReference>
<evidence type="ECO:0000313" key="2">
    <source>
        <dbReference type="EMBL" id="AKQ69689.1"/>
    </source>
</evidence>